<name>A0A392VUF0_9FABA</name>
<dbReference type="Proteomes" id="UP000265520">
    <property type="component" value="Unassembled WGS sequence"/>
</dbReference>
<protein>
    <submittedName>
        <fullName evidence="1">Uncharacterized protein</fullName>
    </submittedName>
</protein>
<accession>A0A392VUF0</accession>
<dbReference type="AlphaFoldDB" id="A0A392VUF0"/>
<comment type="caution">
    <text evidence="1">The sequence shown here is derived from an EMBL/GenBank/DDBJ whole genome shotgun (WGS) entry which is preliminary data.</text>
</comment>
<proteinExistence type="predicted"/>
<dbReference type="EMBL" id="LXQA011288404">
    <property type="protein sequence ID" value="MCI92018.1"/>
    <property type="molecule type" value="Genomic_DNA"/>
</dbReference>
<evidence type="ECO:0000313" key="1">
    <source>
        <dbReference type="EMBL" id="MCI92018.1"/>
    </source>
</evidence>
<evidence type="ECO:0000313" key="2">
    <source>
        <dbReference type="Proteomes" id="UP000265520"/>
    </source>
</evidence>
<sequence length="44" mass="4915">MQEANIDYHSQQQQEEQHLGDIAAKTSSLKAAAVLASVLSRYFH</sequence>
<reference evidence="1 2" key="1">
    <citation type="journal article" date="2018" name="Front. Plant Sci.">
        <title>Red Clover (Trifolium pratense) and Zigzag Clover (T. medium) - A Picture of Genomic Similarities and Differences.</title>
        <authorList>
            <person name="Dluhosova J."/>
            <person name="Istvanek J."/>
            <person name="Nedelnik J."/>
            <person name="Repkova J."/>
        </authorList>
    </citation>
    <scope>NUCLEOTIDE SEQUENCE [LARGE SCALE GENOMIC DNA]</scope>
    <source>
        <strain evidence="2">cv. 10/8</strain>
        <tissue evidence="1">Leaf</tissue>
    </source>
</reference>
<keyword evidence="2" id="KW-1185">Reference proteome</keyword>
<organism evidence="1 2">
    <name type="scientific">Trifolium medium</name>
    <dbReference type="NCBI Taxonomy" id="97028"/>
    <lineage>
        <taxon>Eukaryota</taxon>
        <taxon>Viridiplantae</taxon>
        <taxon>Streptophyta</taxon>
        <taxon>Embryophyta</taxon>
        <taxon>Tracheophyta</taxon>
        <taxon>Spermatophyta</taxon>
        <taxon>Magnoliopsida</taxon>
        <taxon>eudicotyledons</taxon>
        <taxon>Gunneridae</taxon>
        <taxon>Pentapetalae</taxon>
        <taxon>rosids</taxon>
        <taxon>fabids</taxon>
        <taxon>Fabales</taxon>
        <taxon>Fabaceae</taxon>
        <taxon>Papilionoideae</taxon>
        <taxon>50 kb inversion clade</taxon>
        <taxon>NPAAA clade</taxon>
        <taxon>Hologalegina</taxon>
        <taxon>IRL clade</taxon>
        <taxon>Trifolieae</taxon>
        <taxon>Trifolium</taxon>
    </lineage>
</organism>